<gene>
    <name evidence="1" type="ORF">HJG63_009080</name>
</gene>
<sequence length="128" mass="14068">MSSGTPTHRPCAMDKPQRAQCTWSTTLASTKLPAPKSLFPIQQPAAFSHSHLSLHPSCSLFFFLQRLPVFYYFIGIVPVFPYANTNKCESILLFPYTQADTNAALTLLFSCNDLSQGSFISQSSSASP</sequence>
<name>A0A7J8CIF4_ROUAE</name>
<evidence type="ECO:0000313" key="2">
    <source>
        <dbReference type="Proteomes" id="UP000593571"/>
    </source>
</evidence>
<keyword evidence="2" id="KW-1185">Reference proteome</keyword>
<accession>A0A7J8CIF4</accession>
<evidence type="ECO:0000313" key="1">
    <source>
        <dbReference type="EMBL" id="KAF6410569.1"/>
    </source>
</evidence>
<proteinExistence type="predicted"/>
<protein>
    <submittedName>
        <fullName evidence="1">Uncharacterized protein</fullName>
    </submittedName>
</protein>
<reference evidence="1 2" key="1">
    <citation type="journal article" date="2020" name="Nature">
        <title>Six reference-quality genomes reveal evolution of bat adaptations.</title>
        <authorList>
            <person name="Jebb D."/>
            <person name="Huang Z."/>
            <person name="Pippel M."/>
            <person name="Hughes G.M."/>
            <person name="Lavrichenko K."/>
            <person name="Devanna P."/>
            <person name="Winkler S."/>
            <person name="Jermiin L.S."/>
            <person name="Skirmuntt E.C."/>
            <person name="Katzourakis A."/>
            <person name="Burkitt-Gray L."/>
            <person name="Ray D.A."/>
            <person name="Sullivan K.A.M."/>
            <person name="Roscito J.G."/>
            <person name="Kirilenko B.M."/>
            <person name="Davalos L.M."/>
            <person name="Corthals A.P."/>
            <person name="Power M.L."/>
            <person name="Jones G."/>
            <person name="Ransome R.D."/>
            <person name="Dechmann D.K.N."/>
            <person name="Locatelli A.G."/>
            <person name="Puechmaille S.J."/>
            <person name="Fedrigo O."/>
            <person name="Jarvis E.D."/>
            <person name="Hiller M."/>
            <person name="Vernes S.C."/>
            <person name="Myers E.W."/>
            <person name="Teeling E.C."/>
        </authorList>
    </citation>
    <scope>NUCLEOTIDE SEQUENCE [LARGE SCALE GENOMIC DNA]</scope>
    <source>
        <strain evidence="1">MRouAeg1</strain>
        <tissue evidence="1">Muscle</tissue>
    </source>
</reference>
<comment type="caution">
    <text evidence="1">The sequence shown here is derived from an EMBL/GenBank/DDBJ whole genome shotgun (WGS) entry which is preliminary data.</text>
</comment>
<dbReference type="Proteomes" id="UP000593571">
    <property type="component" value="Unassembled WGS sequence"/>
</dbReference>
<dbReference type="AlphaFoldDB" id="A0A7J8CIF4"/>
<dbReference type="EMBL" id="JACASE010000014">
    <property type="protein sequence ID" value="KAF6410569.1"/>
    <property type="molecule type" value="Genomic_DNA"/>
</dbReference>
<organism evidence="1 2">
    <name type="scientific">Rousettus aegyptiacus</name>
    <name type="common">Egyptian fruit bat</name>
    <name type="synonym">Pteropus aegyptiacus</name>
    <dbReference type="NCBI Taxonomy" id="9407"/>
    <lineage>
        <taxon>Eukaryota</taxon>
        <taxon>Metazoa</taxon>
        <taxon>Chordata</taxon>
        <taxon>Craniata</taxon>
        <taxon>Vertebrata</taxon>
        <taxon>Euteleostomi</taxon>
        <taxon>Mammalia</taxon>
        <taxon>Eutheria</taxon>
        <taxon>Laurasiatheria</taxon>
        <taxon>Chiroptera</taxon>
        <taxon>Yinpterochiroptera</taxon>
        <taxon>Pteropodoidea</taxon>
        <taxon>Pteropodidae</taxon>
        <taxon>Rousettinae</taxon>
        <taxon>Rousettus</taxon>
    </lineage>
</organism>